<keyword evidence="3" id="KW-0735">Signal-anchor</keyword>
<proteinExistence type="inferred from homology"/>
<comment type="subcellular location">
    <subcellularLocation>
        <location evidence="3">Golgi apparatus</location>
        <location evidence="3">Golgi stack membrane</location>
        <topology evidence="3">Single-pass type II membrane protein</topology>
    </subcellularLocation>
</comment>
<dbReference type="GO" id="GO:0008107">
    <property type="term" value="F:galactoside 2-alpha-L-fucosyltransferase activity"/>
    <property type="evidence" value="ECO:0007669"/>
    <property type="project" value="InterPro"/>
</dbReference>
<dbReference type="UniPathway" id="UPA00378"/>
<evidence type="ECO:0000256" key="2">
    <source>
        <dbReference type="ARBA" id="ARBA00022679"/>
    </source>
</evidence>
<keyword evidence="1 3" id="KW-0328">Glycosyltransferase</keyword>
<protein>
    <recommendedName>
        <fullName evidence="3">L-Fucosyltransferase</fullName>
        <ecNumber evidence="3">2.4.1.-</ecNumber>
    </recommendedName>
</protein>
<dbReference type="OrthoDB" id="3226at2759"/>
<organism evidence="4 5">
    <name type="scientific">Mytilus coruscus</name>
    <name type="common">Sea mussel</name>
    <dbReference type="NCBI Taxonomy" id="42192"/>
    <lineage>
        <taxon>Eukaryota</taxon>
        <taxon>Metazoa</taxon>
        <taxon>Spiralia</taxon>
        <taxon>Lophotrochozoa</taxon>
        <taxon>Mollusca</taxon>
        <taxon>Bivalvia</taxon>
        <taxon>Autobranchia</taxon>
        <taxon>Pteriomorphia</taxon>
        <taxon>Mytilida</taxon>
        <taxon>Mytiloidea</taxon>
        <taxon>Mytilidae</taxon>
        <taxon>Mytilinae</taxon>
        <taxon>Mytilus</taxon>
    </lineage>
</organism>
<keyword evidence="2 3" id="KW-0808">Transferase</keyword>
<comment type="pathway">
    <text evidence="3">Protein modification; protein glycosylation.</text>
</comment>
<name>A0A6J8DAA0_MYTCO</name>
<keyword evidence="3" id="KW-0325">Glycoprotein</keyword>
<keyword evidence="3" id="KW-0812">Transmembrane</keyword>
<dbReference type="PANTHER" id="PTHR11927:SF9">
    <property type="entry name" value="L-FUCOSYLTRANSFERASE"/>
    <property type="match status" value="1"/>
</dbReference>
<dbReference type="CDD" id="cd11301">
    <property type="entry name" value="Fut1_Fut2_like"/>
    <property type="match status" value="1"/>
</dbReference>
<evidence type="ECO:0000313" key="5">
    <source>
        <dbReference type="Proteomes" id="UP000507470"/>
    </source>
</evidence>
<dbReference type="EMBL" id="CACVKT020006975">
    <property type="protein sequence ID" value="CAC5404557.1"/>
    <property type="molecule type" value="Genomic_DNA"/>
</dbReference>
<dbReference type="Pfam" id="PF01531">
    <property type="entry name" value="Glyco_transf_11"/>
    <property type="match status" value="1"/>
</dbReference>
<dbReference type="AlphaFoldDB" id="A0A6J8DAA0"/>
<dbReference type="GO" id="GO:0005975">
    <property type="term" value="P:carbohydrate metabolic process"/>
    <property type="evidence" value="ECO:0007669"/>
    <property type="project" value="InterPro"/>
</dbReference>
<evidence type="ECO:0000313" key="4">
    <source>
        <dbReference type="EMBL" id="CAC5404557.1"/>
    </source>
</evidence>
<comment type="similarity">
    <text evidence="3">Belongs to the glycosyltransferase 11 family.</text>
</comment>
<dbReference type="Proteomes" id="UP000507470">
    <property type="component" value="Unassembled WGS sequence"/>
</dbReference>
<evidence type="ECO:0000256" key="3">
    <source>
        <dbReference type="RuleBase" id="RU363129"/>
    </source>
</evidence>
<keyword evidence="3" id="KW-0333">Golgi apparatus</keyword>
<gene>
    <name evidence="4" type="ORF">MCOR_38334</name>
</gene>
<dbReference type="GO" id="GO:0032580">
    <property type="term" value="C:Golgi cisterna membrane"/>
    <property type="evidence" value="ECO:0007669"/>
    <property type="project" value="UniProtKB-SubCell"/>
</dbReference>
<dbReference type="PANTHER" id="PTHR11927">
    <property type="entry name" value="GALACTOSIDE 2-L-FUCOSYLTRANSFERASE"/>
    <property type="match status" value="1"/>
</dbReference>
<dbReference type="InterPro" id="IPR002516">
    <property type="entry name" value="Glyco_trans_11"/>
</dbReference>
<sequence length="307" mass="35403">MSSLPLKRKLIAETIPPMTLYIKSTAIPHTYRYLAKMKGSICPILQGGLGNRLFQFSTAFAVARSKNMNLIIHSDAEITKVFEINQTFTNARELCKGFRKILDKASPTYHKSLMNFRSTENVQLGNGLQSWKYFHMYDKQIKKQLTFRKHIQEIAEETIKKILQRRNFKSRKDINLIGIHIRRGDKVGNHDGFNIASPEYLNKSVNYYFKKYKTVLYLVISDGMAWSRANMLSHVPVEYISLGKRELDMATVVACDHTIMTIGTFGWWIGYLTGGDVVYLKDAAAKGSRFEKILNFEDHFYPHWVGL</sequence>
<dbReference type="EC" id="2.4.1.-" evidence="3"/>
<reference evidence="4 5" key="1">
    <citation type="submission" date="2020-06" db="EMBL/GenBank/DDBJ databases">
        <authorList>
            <person name="Li R."/>
            <person name="Bekaert M."/>
        </authorList>
    </citation>
    <scope>NUCLEOTIDE SEQUENCE [LARGE SCALE GENOMIC DNA]</scope>
    <source>
        <strain evidence="5">wild</strain>
    </source>
</reference>
<accession>A0A6J8DAA0</accession>
<evidence type="ECO:0000256" key="1">
    <source>
        <dbReference type="ARBA" id="ARBA00022676"/>
    </source>
</evidence>
<keyword evidence="5" id="KW-1185">Reference proteome</keyword>